<gene>
    <name evidence="2" type="ORF">GA0071312_1552</name>
    <name evidence="1" type="ORF">HLUCCO17_12295</name>
</gene>
<evidence type="ECO:0000313" key="3">
    <source>
        <dbReference type="Proteomes" id="UP000050497"/>
    </source>
</evidence>
<evidence type="ECO:0000313" key="1">
    <source>
        <dbReference type="EMBL" id="KPQ10050.1"/>
    </source>
</evidence>
<dbReference type="EMBL" id="LJSX01000019">
    <property type="protein sequence ID" value="KPQ10050.1"/>
    <property type="molecule type" value="Genomic_DNA"/>
</dbReference>
<sequence length="630" mass="66912">MPEATGSDFPVAPPVFHGGDLYDRHQSERITEADMTVSARYTDDRGGSAKAARAFGLGLLGTVALWSVPAAANDVVVADLAYSGAMGTYAIPRMELTDSSLTASEIEAAFAQGDPRVLFETLATLSATEVVIPRMSLSQDVADVTQEAVYEDIRIEDMREGRIAGFTAAGGEFSAQDGDQNVSGRFGAVEARMIDLPAILRYYTEAAGDGDNPFRTAYESFSISDLVMHDGEDVHFTIDGISGRAVAMRLLQEPLTETIAAITEMEDTEDPTPEEATRMLNFMADLMDSFRFEEMGVTGISIVDESDEDPVDMSIARIGFLGSPDGGFASFTLEDMRVAAEGAEITIASIGSEGFSFAPMTEGLRRLAEDPDADLSPDEIQRMMPVIGTVTLDNLTASIPPQPDAPAMDGAIGRLSVTADTPYQGVPTNLRVAIDNLAFDLPEGTGEEFVETARAFGYERLDLSGSFAARWNEAGQEIVLSDLSFSGEDIGAASLRGVIGGVGPQAFSGDEAARLMALMGASVKNLHLMVEDRGIAEILLTLQAAEMGVSPDEARQQMGMMSQMMLPAMLGGGPQAQGLAEAVGQFLENPGELEIAVESIDPAGIPIMELGTMSTPAALMERIEIDAQAR</sequence>
<reference evidence="1 3" key="1">
    <citation type="submission" date="2015-09" db="EMBL/GenBank/DDBJ databases">
        <title>Identification and resolution of microdiversity through metagenomic sequencing of parallel consortia.</title>
        <authorList>
            <person name="Nelson W.C."/>
            <person name="Romine M.F."/>
            <person name="Lindemann S.R."/>
        </authorList>
    </citation>
    <scope>NUCLEOTIDE SEQUENCE [LARGE SCALE GENOMIC DNA]</scope>
    <source>
        <strain evidence="1">HL-109</strain>
    </source>
</reference>
<name>A0A0N8KE12_9HYPH</name>
<dbReference type="Proteomes" id="UP000050497">
    <property type="component" value="Unassembled WGS sequence"/>
</dbReference>
<accession>A0A0N8KE12</accession>
<protein>
    <submittedName>
        <fullName evidence="1">Uncharacterized protein</fullName>
    </submittedName>
</protein>
<proteinExistence type="predicted"/>
<reference evidence="2 4" key="2">
    <citation type="submission" date="2016-08" db="EMBL/GenBank/DDBJ databases">
        <authorList>
            <person name="Varghese N."/>
            <person name="Submissions Spin"/>
        </authorList>
    </citation>
    <scope>NUCLEOTIDE SEQUENCE [LARGE SCALE GENOMIC DNA]</scope>
    <source>
        <strain evidence="2 4">HL-109</strain>
    </source>
</reference>
<dbReference type="PATRIC" id="fig|1653334.4.peg.203"/>
<organism evidence="1 3">
    <name type="scientific">Saliniramus fredricksonii</name>
    <dbReference type="NCBI Taxonomy" id="1653334"/>
    <lineage>
        <taxon>Bacteria</taxon>
        <taxon>Pseudomonadati</taxon>
        <taxon>Pseudomonadota</taxon>
        <taxon>Alphaproteobacteria</taxon>
        <taxon>Hyphomicrobiales</taxon>
        <taxon>Salinarimonadaceae</taxon>
        <taxon>Saliniramus</taxon>
    </lineage>
</organism>
<dbReference type="EMBL" id="FMBM01000002">
    <property type="protein sequence ID" value="SCC80539.1"/>
    <property type="molecule type" value="Genomic_DNA"/>
</dbReference>
<evidence type="ECO:0000313" key="2">
    <source>
        <dbReference type="EMBL" id="SCC80539.1"/>
    </source>
</evidence>
<dbReference type="STRING" id="1653334.GA0071312_1552"/>
<dbReference type="AlphaFoldDB" id="A0A0N8KE12"/>
<evidence type="ECO:0000313" key="4">
    <source>
        <dbReference type="Proteomes" id="UP000182800"/>
    </source>
</evidence>
<keyword evidence="4" id="KW-1185">Reference proteome</keyword>
<dbReference type="Proteomes" id="UP000182800">
    <property type="component" value="Unassembled WGS sequence"/>
</dbReference>
<comment type="caution">
    <text evidence="1">The sequence shown here is derived from an EMBL/GenBank/DDBJ whole genome shotgun (WGS) entry which is preliminary data.</text>
</comment>